<evidence type="ECO:0000256" key="6">
    <source>
        <dbReference type="SAM" id="MobiDB-lite"/>
    </source>
</evidence>
<feature type="region of interest" description="Disordered" evidence="6">
    <location>
        <begin position="113"/>
        <end position="145"/>
    </location>
</feature>
<dbReference type="FunFam" id="1.20.5.170:FF:000020">
    <property type="entry name" value="BZIP transcription factor"/>
    <property type="match status" value="1"/>
</dbReference>
<dbReference type="GO" id="GO:0003700">
    <property type="term" value="F:DNA-binding transcription factor activity"/>
    <property type="evidence" value="ECO:0007669"/>
    <property type="project" value="InterPro"/>
</dbReference>
<feature type="compositionally biased region" description="Basic and acidic residues" evidence="6">
    <location>
        <begin position="270"/>
        <end position="285"/>
    </location>
</feature>
<feature type="region of interest" description="Disordered" evidence="6">
    <location>
        <begin position="178"/>
        <end position="205"/>
    </location>
</feature>
<protein>
    <recommendedName>
        <fullName evidence="7">BZIP domain-containing protein</fullName>
    </recommendedName>
</protein>
<feature type="compositionally biased region" description="Basic and acidic residues" evidence="6">
    <location>
        <begin position="312"/>
        <end position="324"/>
    </location>
</feature>
<keyword evidence="9" id="KW-1185">Reference proteome</keyword>
<reference evidence="8 9" key="1">
    <citation type="submission" date="2023-10" db="EMBL/GenBank/DDBJ databases">
        <authorList>
            <person name="Maclean D."/>
            <person name="Macfadyen A."/>
        </authorList>
    </citation>
    <scope>NUCLEOTIDE SEQUENCE [LARGE SCALE GENOMIC DNA]</scope>
</reference>
<dbReference type="InterPro" id="IPR046347">
    <property type="entry name" value="bZIP_sf"/>
</dbReference>
<evidence type="ECO:0000256" key="3">
    <source>
        <dbReference type="ARBA" id="ARBA00023125"/>
    </source>
</evidence>
<evidence type="ECO:0000256" key="4">
    <source>
        <dbReference type="ARBA" id="ARBA00023163"/>
    </source>
</evidence>
<dbReference type="PANTHER" id="PTHR46408:SF10">
    <property type="entry name" value="BASIC LEUCINE ZIPPER 63"/>
    <property type="match status" value="1"/>
</dbReference>
<evidence type="ECO:0000313" key="9">
    <source>
        <dbReference type="Proteomes" id="UP001314263"/>
    </source>
</evidence>
<keyword evidence="3" id="KW-0238">DNA-binding</keyword>
<name>A0AAV1HTT4_9CHLO</name>
<organism evidence="8 9">
    <name type="scientific">Coccomyxa viridis</name>
    <dbReference type="NCBI Taxonomy" id="1274662"/>
    <lineage>
        <taxon>Eukaryota</taxon>
        <taxon>Viridiplantae</taxon>
        <taxon>Chlorophyta</taxon>
        <taxon>core chlorophytes</taxon>
        <taxon>Trebouxiophyceae</taxon>
        <taxon>Trebouxiophyceae incertae sedis</taxon>
        <taxon>Coccomyxaceae</taxon>
        <taxon>Coccomyxa</taxon>
    </lineage>
</organism>
<evidence type="ECO:0000259" key="7">
    <source>
        <dbReference type="PROSITE" id="PS50217"/>
    </source>
</evidence>
<dbReference type="Proteomes" id="UP001314263">
    <property type="component" value="Unassembled WGS sequence"/>
</dbReference>
<dbReference type="SMART" id="SM00338">
    <property type="entry name" value="BRLZ"/>
    <property type="match status" value="1"/>
</dbReference>
<keyword evidence="5" id="KW-0539">Nucleus</keyword>
<dbReference type="GO" id="GO:0003677">
    <property type="term" value="F:DNA binding"/>
    <property type="evidence" value="ECO:0007669"/>
    <property type="project" value="UniProtKB-KW"/>
</dbReference>
<evidence type="ECO:0000256" key="5">
    <source>
        <dbReference type="ARBA" id="ARBA00023242"/>
    </source>
</evidence>
<dbReference type="AlphaFoldDB" id="A0AAV1HTT4"/>
<comment type="subcellular location">
    <subcellularLocation>
        <location evidence="1">Nucleus</location>
    </subcellularLocation>
</comment>
<dbReference type="Pfam" id="PF00170">
    <property type="entry name" value="bZIP_1"/>
    <property type="match status" value="1"/>
</dbReference>
<dbReference type="PANTHER" id="PTHR46408">
    <property type="entry name" value="BASIC LEUCINE ZIPPER 63"/>
    <property type="match status" value="1"/>
</dbReference>
<dbReference type="PROSITE" id="PS50217">
    <property type="entry name" value="BZIP"/>
    <property type="match status" value="1"/>
</dbReference>
<keyword evidence="4" id="KW-0804">Transcription</keyword>
<dbReference type="InterPro" id="IPR004827">
    <property type="entry name" value="bZIP"/>
</dbReference>
<dbReference type="SUPFAM" id="SSF57959">
    <property type="entry name" value="Leucine zipper domain"/>
    <property type="match status" value="1"/>
</dbReference>
<accession>A0AAV1HTT4</accession>
<evidence type="ECO:0000256" key="2">
    <source>
        <dbReference type="ARBA" id="ARBA00023015"/>
    </source>
</evidence>
<feature type="compositionally biased region" description="Polar residues" evidence="6">
    <location>
        <begin position="113"/>
        <end position="135"/>
    </location>
</feature>
<proteinExistence type="predicted"/>
<comment type="caution">
    <text evidence="8">The sequence shown here is derived from an EMBL/GenBank/DDBJ whole genome shotgun (WGS) entry which is preliminary data.</text>
</comment>
<keyword evidence="2" id="KW-0805">Transcription regulation</keyword>
<dbReference type="GO" id="GO:0005634">
    <property type="term" value="C:nucleus"/>
    <property type="evidence" value="ECO:0007669"/>
    <property type="project" value="UniProtKB-SubCell"/>
</dbReference>
<dbReference type="Gene3D" id="1.20.5.170">
    <property type="match status" value="1"/>
</dbReference>
<evidence type="ECO:0000256" key="1">
    <source>
        <dbReference type="ARBA" id="ARBA00004123"/>
    </source>
</evidence>
<gene>
    <name evidence="8" type="ORF">CVIRNUC_001598</name>
</gene>
<feature type="region of interest" description="Disordered" evidence="6">
    <location>
        <begin position="270"/>
        <end position="324"/>
    </location>
</feature>
<dbReference type="EMBL" id="CAUYUE010000002">
    <property type="protein sequence ID" value="CAK0745122.1"/>
    <property type="molecule type" value="Genomic_DNA"/>
</dbReference>
<feature type="domain" description="BZIP" evidence="7">
    <location>
        <begin position="203"/>
        <end position="266"/>
    </location>
</feature>
<dbReference type="PROSITE" id="PS00036">
    <property type="entry name" value="BZIP_BASIC"/>
    <property type="match status" value="1"/>
</dbReference>
<evidence type="ECO:0000313" key="8">
    <source>
        <dbReference type="EMBL" id="CAK0745122.1"/>
    </source>
</evidence>
<sequence length="324" mass="35342">MDKVFSVDDLAGFWKLSAGMQGFPRTDSEQAFQDFLKRIPSASNLASQSLDQAQQLQLQQQVQQFQQAQQAGLGGTSTFPSTSLGEVGSLNVGGIPRVPSLDLLRQLVHANQAVSPQGAKPSSSGTDVVPRTSSEIVPISPPMPDSVGGVSTLPLVPSLPLTSNCIPPPSIVQPFQHMKSSAAHSGGTDSAPETGGEMNGKAEIRRARRMLSNRESARRSRRRKQEHLSSLEDEINRLIEEKRAVMDQLEDAGRQLKKRDDELVRLRRENDMLRDEAGMKHENGRKVARSGSLQRMASAEHPAKKGCHGRTSKPEQAFKPEEAV</sequence>